<proteinExistence type="predicted"/>
<name>A0A812U1G3_9DINO</name>
<dbReference type="EMBL" id="CAJNDS010002622">
    <property type="protein sequence ID" value="CAE7547691.1"/>
    <property type="molecule type" value="Genomic_DNA"/>
</dbReference>
<organism evidence="1 2">
    <name type="scientific">Symbiodinium natans</name>
    <dbReference type="NCBI Taxonomy" id="878477"/>
    <lineage>
        <taxon>Eukaryota</taxon>
        <taxon>Sar</taxon>
        <taxon>Alveolata</taxon>
        <taxon>Dinophyceae</taxon>
        <taxon>Suessiales</taxon>
        <taxon>Symbiodiniaceae</taxon>
        <taxon>Symbiodinium</taxon>
    </lineage>
</organism>
<evidence type="ECO:0000313" key="2">
    <source>
        <dbReference type="Proteomes" id="UP000604046"/>
    </source>
</evidence>
<gene>
    <name evidence="1" type="ORF">SNAT2548_LOCUS30738</name>
</gene>
<comment type="caution">
    <text evidence="1">The sequence shown here is derived from an EMBL/GenBank/DDBJ whole genome shotgun (WGS) entry which is preliminary data.</text>
</comment>
<dbReference type="OrthoDB" id="407060at2759"/>
<keyword evidence="2" id="KW-1185">Reference proteome</keyword>
<reference evidence="1" key="1">
    <citation type="submission" date="2021-02" db="EMBL/GenBank/DDBJ databases">
        <authorList>
            <person name="Dougan E. K."/>
            <person name="Rhodes N."/>
            <person name="Thang M."/>
            <person name="Chan C."/>
        </authorList>
    </citation>
    <scope>NUCLEOTIDE SEQUENCE</scope>
</reference>
<dbReference type="Proteomes" id="UP000604046">
    <property type="component" value="Unassembled WGS sequence"/>
</dbReference>
<evidence type="ECO:0000313" key="1">
    <source>
        <dbReference type="EMBL" id="CAE7547691.1"/>
    </source>
</evidence>
<sequence>MYLVYFDNLLDVRRGKEQIAFNRLRDGALSTNMIAACCKTLLCVEHPRYEGQSVLLFPDFCPISGLEPLPAASRVHIRDWPAEAYAKLPSLPGTWREDGRLHAETEEDKVAVARNTEAVRAKMSQDASGFLTFQQLLRAAGGQVDTLHLPEGAQSRSIKASLAE</sequence>
<dbReference type="AlphaFoldDB" id="A0A812U1G3"/>
<protein>
    <submittedName>
        <fullName evidence="1">Uncharacterized protein</fullName>
    </submittedName>
</protein>
<accession>A0A812U1G3</accession>